<dbReference type="GO" id="GO:0008234">
    <property type="term" value="F:cysteine-type peptidase activity"/>
    <property type="evidence" value="ECO:0007669"/>
    <property type="project" value="UniProtKB-KW"/>
</dbReference>
<keyword evidence="6" id="KW-1133">Transmembrane helix</keyword>
<dbReference type="GO" id="GO:0006508">
    <property type="term" value="P:proteolysis"/>
    <property type="evidence" value="ECO:0007669"/>
    <property type="project" value="UniProtKB-KW"/>
</dbReference>
<keyword evidence="6" id="KW-0812">Transmembrane</keyword>
<reference evidence="8 9" key="1">
    <citation type="submission" date="2017-01" db="EMBL/GenBank/DDBJ databases">
        <authorList>
            <person name="Mah S.A."/>
            <person name="Swanson W.J."/>
            <person name="Moy G.W."/>
            <person name="Vacquier V.D."/>
        </authorList>
    </citation>
    <scope>NUCLEOTIDE SEQUENCE [LARGE SCALE GENOMIC DNA]</scope>
    <source>
        <strain evidence="8 9">CPCC 203464</strain>
    </source>
</reference>
<dbReference type="EMBL" id="FTNT01000016">
    <property type="protein sequence ID" value="SIS23253.1"/>
    <property type="molecule type" value="Genomic_DNA"/>
</dbReference>
<keyword evidence="6" id="KW-0472">Membrane</keyword>
<keyword evidence="2" id="KW-0645">Protease</keyword>
<dbReference type="Gene3D" id="3.90.1720.10">
    <property type="entry name" value="endopeptidase domain like (from Nostoc punctiforme)"/>
    <property type="match status" value="1"/>
</dbReference>
<evidence type="ECO:0000256" key="6">
    <source>
        <dbReference type="SAM" id="Phobius"/>
    </source>
</evidence>
<accession>A0A1N7HER6</accession>
<keyword evidence="9" id="KW-1185">Reference proteome</keyword>
<feature type="domain" description="NlpC/P60" evidence="7">
    <location>
        <begin position="245"/>
        <end position="400"/>
    </location>
</feature>
<dbReference type="RefSeq" id="WP_083710483.1">
    <property type="nucleotide sequence ID" value="NZ_FTNT01000016.1"/>
</dbReference>
<keyword evidence="3 8" id="KW-0378">Hydrolase</keyword>
<evidence type="ECO:0000256" key="3">
    <source>
        <dbReference type="ARBA" id="ARBA00022801"/>
    </source>
</evidence>
<protein>
    <submittedName>
        <fullName evidence="8">Cell wall-associated hydrolase, NlpC family</fullName>
    </submittedName>
</protein>
<evidence type="ECO:0000313" key="9">
    <source>
        <dbReference type="Proteomes" id="UP000186218"/>
    </source>
</evidence>
<evidence type="ECO:0000256" key="4">
    <source>
        <dbReference type="ARBA" id="ARBA00022807"/>
    </source>
</evidence>
<dbReference type="AlphaFoldDB" id="A0A1N7HER6"/>
<dbReference type="PANTHER" id="PTHR47359:SF3">
    <property type="entry name" value="NLP_P60 DOMAIN-CONTAINING PROTEIN-RELATED"/>
    <property type="match status" value="1"/>
</dbReference>
<sequence>MSEGGGGSASKAGLSAALLGMLALLVMIPLAIIPASVSTDCATDTAAVSAGMGVSGDGGATIAGLNPKQVAVARNTYAIGKQRGEPDSVILANLNAQATESSYRNLANTGVAESLKFPHDGEGHDYDSVGPNQLRASIWGAVGMAKLMDPGYQANWFYDQAKTKPGYQTMDPSALAQAVEVSGPNAYAATIALARSVMAAVAKTVDGSNPATAVTDTGTGTGSSTPTDSSGCDSDSGDSGGALGGPFGQRVIEAAKRWIGTPYSWGGGDKNGPTLGVSDGGGAGDANGDTTHKGFDCSGLTLYAVYQASGGKILLPHFTGDHSNPGQLYDGRGKTIPLDQKQPGDLIYFGSGGNTHHVGIYYGKENGKDMLLNAPESGKTVSIMPLSGWNGEDMYVRRFGGDDAAGAPAPNTQAAYALAG</sequence>
<name>A0A1N7HER6_9NOCA</name>
<dbReference type="InterPro" id="IPR038765">
    <property type="entry name" value="Papain-like_cys_pep_sf"/>
</dbReference>
<evidence type="ECO:0000256" key="5">
    <source>
        <dbReference type="SAM" id="MobiDB-lite"/>
    </source>
</evidence>
<dbReference type="STRING" id="1344003.SAMN05445060_4083"/>
<dbReference type="PANTHER" id="PTHR47359">
    <property type="entry name" value="PEPTIDOGLYCAN DL-ENDOPEPTIDASE CWLO"/>
    <property type="match status" value="1"/>
</dbReference>
<feature type="transmembrane region" description="Helical" evidence="6">
    <location>
        <begin position="12"/>
        <end position="33"/>
    </location>
</feature>
<dbReference type="SUPFAM" id="SSF54001">
    <property type="entry name" value="Cysteine proteinases"/>
    <property type="match status" value="1"/>
</dbReference>
<dbReference type="Proteomes" id="UP000186218">
    <property type="component" value="Unassembled WGS sequence"/>
</dbReference>
<gene>
    <name evidence="8" type="ORF">SAMN05445060_4083</name>
</gene>
<evidence type="ECO:0000256" key="2">
    <source>
        <dbReference type="ARBA" id="ARBA00022670"/>
    </source>
</evidence>
<dbReference type="InterPro" id="IPR000064">
    <property type="entry name" value="NLP_P60_dom"/>
</dbReference>
<dbReference type="PROSITE" id="PS51935">
    <property type="entry name" value="NLPC_P60"/>
    <property type="match status" value="1"/>
</dbReference>
<evidence type="ECO:0000259" key="7">
    <source>
        <dbReference type="PROSITE" id="PS51935"/>
    </source>
</evidence>
<keyword evidence="4" id="KW-0788">Thiol protease</keyword>
<evidence type="ECO:0000256" key="1">
    <source>
        <dbReference type="ARBA" id="ARBA00007074"/>
    </source>
</evidence>
<evidence type="ECO:0000313" key="8">
    <source>
        <dbReference type="EMBL" id="SIS23253.1"/>
    </source>
</evidence>
<dbReference type="Pfam" id="PF00877">
    <property type="entry name" value="NLPC_P60"/>
    <property type="match status" value="1"/>
</dbReference>
<feature type="compositionally biased region" description="Low complexity" evidence="5">
    <location>
        <begin position="215"/>
        <end position="234"/>
    </location>
</feature>
<feature type="region of interest" description="Disordered" evidence="5">
    <location>
        <begin position="208"/>
        <end position="246"/>
    </location>
</feature>
<proteinExistence type="inferred from homology"/>
<comment type="similarity">
    <text evidence="1">Belongs to the peptidase C40 family.</text>
</comment>
<dbReference type="InterPro" id="IPR051794">
    <property type="entry name" value="PG_Endopeptidase_C40"/>
</dbReference>
<organism evidence="8 9">
    <name type="scientific">Williamsia sterculiae</name>
    <dbReference type="NCBI Taxonomy" id="1344003"/>
    <lineage>
        <taxon>Bacteria</taxon>
        <taxon>Bacillati</taxon>
        <taxon>Actinomycetota</taxon>
        <taxon>Actinomycetes</taxon>
        <taxon>Mycobacteriales</taxon>
        <taxon>Nocardiaceae</taxon>
        <taxon>Williamsia</taxon>
    </lineage>
</organism>